<evidence type="ECO:0000256" key="1">
    <source>
        <dbReference type="SAM" id="MobiDB-lite"/>
    </source>
</evidence>
<proteinExistence type="predicted"/>
<dbReference type="EMBL" id="AP012204">
    <property type="protein sequence ID" value="BAK33849.1"/>
    <property type="molecule type" value="Genomic_DNA"/>
</dbReference>
<dbReference type="Proteomes" id="UP000007947">
    <property type="component" value="Chromosome"/>
</dbReference>
<sequence length="201" mass="21956">MVKRLRVVACGLVVLAALLAGGCTPESGPAQSTSPSPVMSAPPSPTPSPTPTENAQERQQRLDFEAAKGAYLAATSEFDRLLMSGGAREPTPALLATTSGDYRRALMYVLQTFKANRWHSDRPIPQIVVIRGGWSPNELDLAACEDTSKVRYLDRRGKEVLTDRERRYVHSLTAKKTKGQWKIATIDSEAVESFTHEACGK</sequence>
<accession>F5XLX0</accession>
<dbReference type="STRING" id="1032480.MLP_08350"/>
<evidence type="ECO:0000313" key="4">
    <source>
        <dbReference type="Proteomes" id="UP000007947"/>
    </source>
</evidence>
<feature type="chain" id="PRO_5039350949" description="Lipoprotein" evidence="2">
    <location>
        <begin position="21"/>
        <end position="201"/>
    </location>
</feature>
<dbReference type="AlphaFoldDB" id="F5XLX0"/>
<protein>
    <recommendedName>
        <fullName evidence="5">Lipoprotein</fullName>
    </recommendedName>
</protein>
<keyword evidence="4" id="KW-1185">Reference proteome</keyword>
<evidence type="ECO:0000313" key="3">
    <source>
        <dbReference type="EMBL" id="BAK33849.1"/>
    </source>
</evidence>
<dbReference type="OrthoDB" id="3829584at2"/>
<feature type="signal peptide" evidence="2">
    <location>
        <begin position="1"/>
        <end position="20"/>
    </location>
</feature>
<organism evidence="3 4">
    <name type="scientific">Microlunatus phosphovorus (strain ATCC 700054 / DSM 10555 / JCM 9379 / NBRC 101784 / NCIMB 13414 / VKM Ac-1990 / NM-1)</name>
    <dbReference type="NCBI Taxonomy" id="1032480"/>
    <lineage>
        <taxon>Bacteria</taxon>
        <taxon>Bacillati</taxon>
        <taxon>Actinomycetota</taxon>
        <taxon>Actinomycetes</taxon>
        <taxon>Propionibacteriales</taxon>
        <taxon>Propionibacteriaceae</taxon>
        <taxon>Microlunatus</taxon>
    </lineage>
</organism>
<name>F5XLX0_MICPN</name>
<dbReference type="RefSeq" id="WP_013861736.1">
    <property type="nucleotide sequence ID" value="NC_015635.1"/>
</dbReference>
<reference evidence="3 4" key="1">
    <citation type="submission" date="2011-05" db="EMBL/GenBank/DDBJ databases">
        <title>Whole genome sequence of Microlunatus phosphovorus NM-1.</title>
        <authorList>
            <person name="Hosoyama A."/>
            <person name="Sasaki K."/>
            <person name="Harada T."/>
            <person name="Igarashi R."/>
            <person name="Kawakoshi A."/>
            <person name="Sasagawa M."/>
            <person name="Fukada J."/>
            <person name="Nakamura S."/>
            <person name="Katano Y."/>
            <person name="Hanada S."/>
            <person name="Kamagata Y."/>
            <person name="Nakamura N."/>
            <person name="Yamazaki S."/>
            <person name="Fujita N."/>
        </authorList>
    </citation>
    <scope>NUCLEOTIDE SEQUENCE [LARGE SCALE GENOMIC DNA]</scope>
    <source>
        <strain evidence="4">ATCC 700054 / DSM 10555 / JCM 9379 / NBRC 101784 / NCIMB 13414 / VKM Ac-1990 / NM-1</strain>
    </source>
</reference>
<feature type="region of interest" description="Disordered" evidence="1">
    <location>
        <begin position="24"/>
        <end position="58"/>
    </location>
</feature>
<keyword evidence="2" id="KW-0732">Signal</keyword>
<feature type="compositionally biased region" description="Pro residues" evidence="1">
    <location>
        <begin position="40"/>
        <end position="50"/>
    </location>
</feature>
<dbReference type="KEGG" id="mph:MLP_08350"/>
<dbReference type="HOGENOM" id="CLU_1359106_0_0_11"/>
<evidence type="ECO:0000256" key="2">
    <source>
        <dbReference type="SAM" id="SignalP"/>
    </source>
</evidence>
<gene>
    <name evidence="3" type="ordered locus">MLP_08350</name>
</gene>
<dbReference type="PROSITE" id="PS51257">
    <property type="entry name" value="PROKAR_LIPOPROTEIN"/>
    <property type="match status" value="1"/>
</dbReference>
<evidence type="ECO:0008006" key="5">
    <source>
        <dbReference type="Google" id="ProtNLM"/>
    </source>
</evidence>